<evidence type="ECO:0000259" key="2">
    <source>
        <dbReference type="SMART" id="SM00047"/>
    </source>
</evidence>
<dbReference type="Pfam" id="PF01832">
    <property type="entry name" value="Glucosaminidase"/>
    <property type="match status" value="1"/>
</dbReference>
<keyword evidence="1" id="KW-0378">Hydrolase</keyword>
<evidence type="ECO:0000313" key="4">
    <source>
        <dbReference type="Proteomes" id="UP001057474"/>
    </source>
</evidence>
<reference evidence="3" key="1">
    <citation type="submission" date="2021-03" db="EMBL/GenBank/DDBJ databases">
        <title>Legionella lytica PCM 2298.</title>
        <authorList>
            <person name="Koper P."/>
        </authorList>
    </citation>
    <scope>NUCLEOTIDE SEQUENCE</scope>
    <source>
        <strain evidence="3">PCM 2298</strain>
    </source>
</reference>
<dbReference type="RefSeq" id="WP_252580033.1">
    <property type="nucleotide sequence ID" value="NZ_CP071527.1"/>
</dbReference>
<dbReference type="Gene3D" id="1.10.530.10">
    <property type="match status" value="1"/>
</dbReference>
<sequence>MLAQAALETGWGGVIPGSNNMYNIKADHGWHGAKTEPVKTREFRKGKWEIVYDRFRAYDNIEEGVKDRVQFLKENKRYSAVFQEGTRGNFLKEAKALLNATYATNPNYVQDLANVSKGSTMRAAIERARKKHG</sequence>
<accession>A0ABY4YCU4</accession>
<dbReference type="Proteomes" id="UP001057474">
    <property type="component" value="Chromosome"/>
</dbReference>
<dbReference type="PANTHER" id="PTHR33308:SF9">
    <property type="entry name" value="PEPTIDOGLYCAN HYDROLASE FLGJ"/>
    <property type="match status" value="1"/>
</dbReference>
<dbReference type="Gene3D" id="2.10.70.40">
    <property type="entry name" value="peptidoglycan hydrolase"/>
    <property type="match status" value="1"/>
</dbReference>
<feature type="domain" description="Mannosyl-glycoprotein endo-beta-N-acetylglucosamidase-like" evidence="2">
    <location>
        <begin position="1"/>
        <end position="125"/>
    </location>
</feature>
<dbReference type="InterPro" id="IPR002901">
    <property type="entry name" value="MGlyc_endo_b_GlcNAc-like_dom"/>
</dbReference>
<name>A0ABY4YCU4_9GAMM</name>
<dbReference type="PANTHER" id="PTHR33308">
    <property type="entry name" value="PEPTIDOGLYCAN HYDROLASE FLGJ"/>
    <property type="match status" value="1"/>
</dbReference>
<proteinExistence type="predicted"/>
<dbReference type="EMBL" id="CP071527">
    <property type="protein sequence ID" value="USQ15218.1"/>
    <property type="molecule type" value="Genomic_DNA"/>
</dbReference>
<gene>
    <name evidence="3" type="ORF">J2N86_13720</name>
</gene>
<evidence type="ECO:0000313" key="3">
    <source>
        <dbReference type="EMBL" id="USQ15218.1"/>
    </source>
</evidence>
<protein>
    <submittedName>
        <fullName evidence="3">Glucosaminidase domain-containing protein</fullName>
    </submittedName>
</protein>
<dbReference type="InterPro" id="IPR051056">
    <property type="entry name" value="Glycosyl_Hydrolase_73"/>
</dbReference>
<organism evidence="3 4">
    <name type="scientific">Legionella lytica</name>
    <dbReference type="NCBI Taxonomy" id="96232"/>
    <lineage>
        <taxon>Bacteria</taxon>
        <taxon>Pseudomonadati</taxon>
        <taxon>Pseudomonadota</taxon>
        <taxon>Gammaproteobacteria</taxon>
        <taxon>Legionellales</taxon>
        <taxon>Legionellaceae</taxon>
        <taxon>Legionella</taxon>
    </lineage>
</organism>
<dbReference type="SMART" id="SM00047">
    <property type="entry name" value="LYZ2"/>
    <property type="match status" value="1"/>
</dbReference>
<evidence type="ECO:0000256" key="1">
    <source>
        <dbReference type="ARBA" id="ARBA00022801"/>
    </source>
</evidence>
<keyword evidence="4" id="KW-1185">Reference proteome</keyword>